<keyword evidence="1" id="KW-0812">Transmembrane</keyword>
<sequence length="69" mass="8021">MGAILVFSPILLYWWIHGDYNRYLWIISGPFPYSHFGGGPFQLVLYSGLFLAGVLFFAITFILRKKYLN</sequence>
<dbReference type="EMBL" id="PEVJ01000021">
    <property type="protein sequence ID" value="PIU98541.1"/>
    <property type="molecule type" value="Genomic_DNA"/>
</dbReference>
<comment type="caution">
    <text evidence="2">The sequence shown here is derived from an EMBL/GenBank/DDBJ whole genome shotgun (WGS) entry which is preliminary data.</text>
</comment>
<dbReference type="AlphaFoldDB" id="A0A2M7B5Z4"/>
<name>A0A2M7B5Z4_9BACT</name>
<evidence type="ECO:0000256" key="1">
    <source>
        <dbReference type="SAM" id="Phobius"/>
    </source>
</evidence>
<accession>A0A2M7B5Z4</accession>
<organism evidence="2 3">
    <name type="scientific">Candidatus Wolfebacteria bacterium CG03_land_8_20_14_0_80_40_12</name>
    <dbReference type="NCBI Taxonomy" id="1975069"/>
    <lineage>
        <taxon>Bacteria</taxon>
        <taxon>Candidatus Wolfeibacteriota</taxon>
    </lineage>
</organism>
<feature type="transmembrane region" description="Helical" evidence="1">
    <location>
        <begin position="42"/>
        <end position="63"/>
    </location>
</feature>
<protein>
    <submittedName>
        <fullName evidence="2">Uncharacterized protein</fullName>
    </submittedName>
</protein>
<dbReference type="Proteomes" id="UP000228949">
    <property type="component" value="Unassembled WGS sequence"/>
</dbReference>
<evidence type="ECO:0000313" key="3">
    <source>
        <dbReference type="Proteomes" id="UP000228949"/>
    </source>
</evidence>
<gene>
    <name evidence="2" type="ORF">COS61_00810</name>
</gene>
<evidence type="ECO:0000313" key="2">
    <source>
        <dbReference type="EMBL" id="PIU98541.1"/>
    </source>
</evidence>
<keyword evidence="1" id="KW-1133">Transmembrane helix</keyword>
<proteinExistence type="predicted"/>
<reference evidence="3" key="1">
    <citation type="submission" date="2017-09" db="EMBL/GenBank/DDBJ databases">
        <title>Depth-based differentiation of microbial function through sediment-hosted aquifers and enrichment of novel symbionts in the deep terrestrial subsurface.</title>
        <authorList>
            <person name="Probst A.J."/>
            <person name="Ladd B."/>
            <person name="Jarett J.K."/>
            <person name="Geller-Mcgrath D.E."/>
            <person name="Sieber C.M.K."/>
            <person name="Emerson J.B."/>
            <person name="Anantharaman K."/>
            <person name="Thomas B.C."/>
            <person name="Malmstrom R."/>
            <person name="Stieglmeier M."/>
            <person name="Klingl A."/>
            <person name="Woyke T."/>
            <person name="Ryan C.M."/>
            <person name="Banfield J.F."/>
        </authorList>
    </citation>
    <scope>NUCLEOTIDE SEQUENCE [LARGE SCALE GENOMIC DNA]</scope>
</reference>
<keyword evidence="1" id="KW-0472">Membrane</keyword>